<evidence type="ECO:0000256" key="1">
    <source>
        <dbReference type="ARBA" id="ARBA00023125"/>
    </source>
</evidence>
<keyword evidence="4" id="KW-1185">Reference proteome</keyword>
<dbReference type="Pfam" id="PF00705">
    <property type="entry name" value="PCNA_N"/>
    <property type="match status" value="1"/>
</dbReference>
<dbReference type="GO" id="GO:0019985">
    <property type="term" value="P:translesion synthesis"/>
    <property type="evidence" value="ECO:0007669"/>
    <property type="project" value="TreeGrafter"/>
</dbReference>
<dbReference type="PRINTS" id="PR00339">
    <property type="entry name" value="PCNACYCLIN"/>
</dbReference>
<dbReference type="GO" id="GO:0006275">
    <property type="term" value="P:regulation of DNA replication"/>
    <property type="evidence" value="ECO:0007669"/>
    <property type="project" value="InterPro"/>
</dbReference>
<dbReference type="SUPFAM" id="SSF55979">
    <property type="entry name" value="DNA clamp"/>
    <property type="match status" value="1"/>
</dbReference>
<dbReference type="Gene3D" id="3.70.10.10">
    <property type="match status" value="1"/>
</dbReference>
<dbReference type="Proteomes" id="UP000636709">
    <property type="component" value="Unassembled WGS sequence"/>
</dbReference>
<dbReference type="PANTHER" id="PTHR11352">
    <property type="entry name" value="PROLIFERATING CELL NUCLEAR ANTIGEN"/>
    <property type="match status" value="1"/>
</dbReference>
<name>A0A835BTW5_9POAL</name>
<proteinExistence type="predicted"/>
<dbReference type="GO" id="GO:0003677">
    <property type="term" value="F:DNA binding"/>
    <property type="evidence" value="ECO:0007669"/>
    <property type="project" value="UniProtKB-KW"/>
</dbReference>
<keyword evidence="1" id="KW-0238">DNA-binding</keyword>
<feature type="domain" description="Proliferating cell nuclear antigen PCNA N-terminal" evidence="2">
    <location>
        <begin position="6"/>
        <end position="107"/>
    </location>
</feature>
<dbReference type="PANTHER" id="PTHR11352:SF0">
    <property type="entry name" value="PROLIFERATING CELL NUCLEAR ANTIGEN"/>
    <property type="match status" value="1"/>
</dbReference>
<dbReference type="InterPro" id="IPR046938">
    <property type="entry name" value="DNA_clamp_sf"/>
</dbReference>
<dbReference type="OrthoDB" id="534348at2759"/>
<dbReference type="GO" id="GO:0043626">
    <property type="term" value="C:PCNA complex"/>
    <property type="evidence" value="ECO:0007669"/>
    <property type="project" value="TreeGrafter"/>
</dbReference>
<dbReference type="EMBL" id="JACEFO010001735">
    <property type="protein sequence ID" value="KAF8714330.1"/>
    <property type="molecule type" value="Genomic_DNA"/>
</dbReference>
<dbReference type="InterPro" id="IPR022648">
    <property type="entry name" value="Pr_cel_nuc_antig_N"/>
</dbReference>
<gene>
    <name evidence="3" type="ORF">HU200_027794</name>
</gene>
<dbReference type="AlphaFoldDB" id="A0A835BTW5"/>
<dbReference type="GO" id="GO:0006272">
    <property type="term" value="P:leading strand elongation"/>
    <property type="evidence" value="ECO:0007669"/>
    <property type="project" value="TreeGrafter"/>
</dbReference>
<accession>A0A835BTW5</accession>
<organism evidence="3 4">
    <name type="scientific">Digitaria exilis</name>
    <dbReference type="NCBI Taxonomy" id="1010633"/>
    <lineage>
        <taxon>Eukaryota</taxon>
        <taxon>Viridiplantae</taxon>
        <taxon>Streptophyta</taxon>
        <taxon>Embryophyta</taxon>
        <taxon>Tracheophyta</taxon>
        <taxon>Spermatophyta</taxon>
        <taxon>Magnoliopsida</taxon>
        <taxon>Liliopsida</taxon>
        <taxon>Poales</taxon>
        <taxon>Poaceae</taxon>
        <taxon>PACMAD clade</taxon>
        <taxon>Panicoideae</taxon>
        <taxon>Panicodae</taxon>
        <taxon>Paniceae</taxon>
        <taxon>Anthephorinae</taxon>
        <taxon>Digitaria</taxon>
    </lineage>
</organism>
<dbReference type="InterPro" id="IPR000730">
    <property type="entry name" value="Pr_cel_nuc_antig"/>
</dbReference>
<evidence type="ECO:0000313" key="3">
    <source>
        <dbReference type="EMBL" id="KAF8714330.1"/>
    </source>
</evidence>
<evidence type="ECO:0000259" key="2">
    <source>
        <dbReference type="Pfam" id="PF00705"/>
    </source>
</evidence>
<evidence type="ECO:0000313" key="4">
    <source>
        <dbReference type="Proteomes" id="UP000636709"/>
    </source>
</evidence>
<dbReference type="GO" id="GO:0030337">
    <property type="term" value="F:DNA polymerase processivity factor activity"/>
    <property type="evidence" value="ECO:0007669"/>
    <property type="project" value="InterPro"/>
</dbReference>
<comment type="caution">
    <text evidence="3">The sequence shown here is derived from an EMBL/GenBank/DDBJ whole genome shotgun (WGS) entry which is preliminary data.</text>
</comment>
<dbReference type="GO" id="GO:0006298">
    <property type="term" value="P:mismatch repair"/>
    <property type="evidence" value="ECO:0007669"/>
    <property type="project" value="TreeGrafter"/>
</dbReference>
<sequence>MPATLLKLQLLETTLFKNVLEALGDLFSKANFNFSSRGLEIQAVHSTNTLACSLPAGAFHQYHSNRDLSIEMNLDDLALVFGSVNNDDVLDIVVEDDGFDYIVFSFKSIIITASGEGVRFHTDLDSGSSYITCMPTETSDKVLTGLTLLAPQTGMAMIL</sequence>
<protein>
    <recommendedName>
        <fullName evidence="2">Proliferating cell nuclear antigen PCNA N-terminal domain-containing protein</fullName>
    </recommendedName>
</protein>
<reference evidence="3" key="1">
    <citation type="submission" date="2020-07" db="EMBL/GenBank/DDBJ databases">
        <title>Genome sequence and genetic diversity analysis of an under-domesticated orphan crop, white fonio (Digitaria exilis).</title>
        <authorList>
            <person name="Bennetzen J.L."/>
            <person name="Chen S."/>
            <person name="Ma X."/>
            <person name="Wang X."/>
            <person name="Yssel A.E.J."/>
            <person name="Chaluvadi S.R."/>
            <person name="Johnson M."/>
            <person name="Gangashetty P."/>
            <person name="Hamidou F."/>
            <person name="Sanogo M.D."/>
            <person name="Zwaenepoel A."/>
            <person name="Wallace J."/>
            <person name="Van De Peer Y."/>
            <person name="Van Deynze A."/>
        </authorList>
    </citation>
    <scope>NUCLEOTIDE SEQUENCE</scope>
    <source>
        <tissue evidence="3">Leaves</tissue>
    </source>
</reference>